<dbReference type="PROSITE" id="PS51375">
    <property type="entry name" value="PPR"/>
    <property type="match status" value="4"/>
</dbReference>
<accession>A0A5P1FA99</accession>
<keyword evidence="1" id="KW-0677">Repeat</keyword>
<dbReference type="InterPro" id="IPR011990">
    <property type="entry name" value="TPR-like_helical_dom_sf"/>
</dbReference>
<dbReference type="AlphaFoldDB" id="A0A5P1FA99"/>
<dbReference type="InterPro" id="IPR046848">
    <property type="entry name" value="E_motif"/>
</dbReference>
<evidence type="ECO:0000313" key="3">
    <source>
        <dbReference type="EMBL" id="ONK74653.1"/>
    </source>
</evidence>
<dbReference type="Proteomes" id="UP000243459">
    <property type="component" value="Chromosome 3"/>
</dbReference>
<dbReference type="OMA" id="MKPKMEH"/>
<proteinExistence type="predicted"/>
<feature type="repeat" description="PPR" evidence="2">
    <location>
        <begin position="334"/>
        <end position="368"/>
    </location>
</feature>
<dbReference type="NCBIfam" id="TIGR00756">
    <property type="entry name" value="PPR"/>
    <property type="match status" value="4"/>
</dbReference>
<feature type="repeat" description="PPR" evidence="2">
    <location>
        <begin position="170"/>
        <end position="204"/>
    </location>
</feature>
<dbReference type="SUPFAM" id="SSF48452">
    <property type="entry name" value="TPR-like"/>
    <property type="match status" value="1"/>
</dbReference>
<dbReference type="GO" id="GO:0009451">
    <property type="term" value="P:RNA modification"/>
    <property type="evidence" value="ECO:0007669"/>
    <property type="project" value="InterPro"/>
</dbReference>
<feature type="repeat" description="PPR" evidence="2">
    <location>
        <begin position="100"/>
        <end position="134"/>
    </location>
</feature>
<dbReference type="PANTHER" id="PTHR47926">
    <property type="entry name" value="PENTATRICOPEPTIDE REPEAT-CONTAINING PROTEIN"/>
    <property type="match status" value="1"/>
</dbReference>
<dbReference type="OrthoDB" id="185373at2759"/>
<gene>
    <name evidence="3" type="ORF">A4U43_C03F8750</name>
</gene>
<evidence type="ECO:0000256" key="1">
    <source>
        <dbReference type="ARBA" id="ARBA00022737"/>
    </source>
</evidence>
<dbReference type="PANTHER" id="PTHR47926:SF535">
    <property type="entry name" value="PENTACOTRIPEPTIDE-REPEAT REGION OF PRORP DOMAIN-CONTAINING PROTEIN"/>
    <property type="match status" value="1"/>
</dbReference>
<dbReference type="Pfam" id="PF20431">
    <property type="entry name" value="E_motif"/>
    <property type="match status" value="1"/>
</dbReference>
<dbReference type="GO" id="GO:0003723">
    <property type="term" value="F:RNA binding"/>
    <property type="evidence" value="ECO:0007669"/>
    <property type="project" value="InterPro"/>
</dbReference>
<reference evidence="4" key="1">
    <citation type="journal article" date="2017" name="Nat. Commun.">
        <title>The asparagus genome sheds light on the origin and evolution of a young Y chromosome.</title>
        <authorList>
            <person name="Harkess A."/>
            <person name="Zhou J."/>
            <person name="Xu C."/>
            <person name="Bowers J.E."/>
            <person name="Van der Hulst R."/>
            <person name="Ayyampalayam S."/>
            <person name="Mercati F."/>
            <person name="Riccardi P."/>
            <person name="McKain M.R."/>
            <person name="Kakrana A."/>
            <person name="Tang H."/>
            <person name="Ray J."/>
            <person name="Groenendijk J."/>
            <person name="Arikit S."/>
            <person name="Mathioni S.M."/>
            <person name="Nakano M."/>
            <person name="Shan H."/>
            <person name="Telgmann-Rauber A."/>
            <person name="Kanno A."/>
            <person name="Yue Z."/>
            <person name="Chen H."/>
            <person name="Li W."/>
            <person name="Chen Y."/>
            <person name="Xu X."/>
            <person name="Zhang Y."/>
            <person name="Luo S."/>
            <person name="Chen H."/>
            <person name="Gao J."/>
            <person name="Mao Z."/>
            <person name="Pires J.C."/>
            <person name="Luo M."/>
            <person name="Kudrna D."/>
            <person name="Wing R.A."/>
            <person name="Meyers B.C."/>
            <person name="Yi K."/>
            <person name="Kong H."/>
            <person name="Lavrijsen P."/>
            <person name="Sunseri F."/>
            <person name="Falavigna A."/>
            <person name="Ye Y."/>
            <person name="Leebens-Mack J.H."/>
            <person name="Chen G."/>
        </authorList>
    </citation>
    <scope>NUCLEOTIDE SEQUENCE [LARGE SCALE GENOMIC DNA]</scope>
    <source>
        <strain evidence="4">cv. DH0086</strain>
    </source>
</reference>
<dbReference type="EMBL" id="CM007383">
    <property type="protein sequence ID" value="ONK74653.1"/>
    <property type="molecule type" value="Genomic_DNA"/>
</dbReference>
<dbReference type="InterPro" id="IPR002885">
    <property type="entry name" value="PPR_rpt"/>
</dbReference>
<organism evidence="3 4">
    <name type="scientific">Asparagus officinalis</name>
    <name type="common">Garden asparagus</name>
    <dbReference type="NCBI Taxonomy" id="4686"/>
    <lineage>
        <taxon>Eukaryota</taxon>
        <taxon>Viridiplantae</taxon>
        <taxon>Streptophyta</taxon>
        <taxon>Embryophyta</taxon>
        <taxon>Tracheophyta</taxon>
        <taxon>Spermatophyta</taxon>
        <taxon>Magnoliopsida</taxon>
        <taxon>Liliopsida</taxon>
        <taxon>Asparagales</taxon>
        <taxon>Asparagaceae</taxon>
        <taxon>Asparagoideae</taxon>
        <taxon>Asparagus</taxon>
    </lineage>
</organism>
<dbReference type="Gramene" id="ONK74653">
    <property type="protein sequence ID" value="ONK74653"/>
    <property type="gene ID" value="A4U43_C03F8750"/>
</dbReference>
<feature type="repeat" description="PPR" evidence="2">
    <location>
        <begin position="232"/>
        <end position="267"/>
    </location>
</feature>
<evidence type="ECO:0008006" key="5">
    <source>
        <dbReference type="Google" id="ProtNLM"/>
    </source>
</evidence>
<dbReference type="FunFam" id="1.25.40.10:FF:000090">
    <property type="entry name" value="Pentatricopeptide repeat-containing protein, chloroplastic"/>
    <property type="match status" value="1"/>
</dbReference>
<dbReference type="Pfam" id="PF01535">
    <property type="entry name" value="PPR"/>
    <property type="match status" value="2"/>
</dbReference>
<keyword evidence="4" id="KW-1185">Reference proteome</keyword>
<name>A0A5P1FA99_ASPOF</name>
<evidence type="ECO:0000313" key="4">
    <source>
        <dbReference type="Proteomes" id="UP000243459"/>
    </source>
</evidence>
<sequence length="518" mass="57428">MNNGKLVINELSPLIRTLHSLSTNPNPNSISLPNPSSIASALQHFINSNSPSPGQSIHAHILKSGFNSTTNISIKLLILHVKSGSLYNARKVFDKMLKPTLSAYNYMIAGYFKANIFDESLQLIRKIALSDERPDGFTLSMALKISGVNFSLRLAKQVHSQIVRLELEKDEVLFAALIDSYVKNGKLSYARSIFESMPNRNLVCSTALLVGYMNEQLFIDAKRIFDTIIRKDIVIYNAMIEGYSRTAETAMRSLELYKDMQSFNFMPTVSSFVSVIGACCLLSALEFGVQVHNQIIKMNDFSHVKCGSALVDMYSKCGRIKHARSIFDRMPEKNVITWTAMIDGYGKNGIADNALELFNLMRDSRVKPNHATFLSVLSACGHAGLVSNGKEVFESMEKDFGLKPRMEHYACMVDILGRSGNLSEAYNFILRIPEKPNSDVWAALLGASRFYGDVEMADIAAKKVFELTGKERPGAYMALSNAFAAVGNWDGVSEVRELMKVRGVSKGAGRSWLGTDKS</sequence>
<dbReference type="Gene3D" id="1.25.40.10">
    <property type="entry name" value="Tetratricopeptide repeat domain"/>
    <property type="match status" value="3"/>
</dbReference>
<dbReference type="Pfam" id="PF13041">
    <property type="entry name" value="PPR_2"/>
    <property type="match status" value="1"/>
</dbReference>
<evidence type="ECO:0000256" key="2">
    <source>
        <dbReference type="PROSITE-ProRule" id="PRU00708"/>
    </source>
</evidence>
<protein>
    <recommendedName>
        <fullName evidence="5">Pentacotripeptide-repeat region of PRORP domain-containing protein</fullName>
    </recommendedName>
</protein>
<dbReference type="InterPro" id="IPR046960">
    <property type="entry name" value="PPR_At4g14850-like_plant"/>
</dbReference>